<reference evidence="1 2" key="1">
    <citation type="submission" date="2017-03" db="EMBL/GenBank/DDBJ databases">
        <title>Genome Survey of Euroglyphus maynei.</title>
        <authorList>
            <person name="Arlian L.G."/>
            <person name="Morgan M.S."/>
            <person name="Rider S.D."/>
        </authorList>
    </citation>
    <scope>NUCLEOTIDE SEQUENCE [LARGE SCALE GENOMIC DNA]</scope>
    <source>
        <strain evidence="1">Arlian Lab</strain>
        <tissue evidence="1">Whole body</tissue>
    </source>
</reference>
<name>A0A1Y3B9B8_EURMA</name>
<accession>A0A1Y3B9B8</accession>
<evidence type="ECO:0000313" key="2">
    <source>
        <dbReference type="Proteomes" id="UP000194236"/>
    </source>
</evidence>
<keyword evidence="2" id="KW-1185">Reference proteome</keyword>
<dbReference type="Proteomes" id="UP000194236">
    <property type="component" value="Unassembled WGS sequence"/>
</dbReference>
<evidence type="ECO:0000313" key="1">
    <source>
        <dbReference type="EMBL" id="OTF77449.1"/>
    </source>
</evidence>
<dbReference type="AlphaFoldDB" id="A0A1Y3B9B8"/>
<protein>
    <submittedName>
        <fullName evidence="1">Uncharacterized protein</fullName>
    </submittedName>
</protein>
<sequence length="193" mass="21813">MPTEIASVTEKMKDHILSDDVNQKQQQQLFDPQYQYLTELKMEREKMRNRAENLKSNPMVRSDYMPSLQMKTSQSNKELSDIGLSTTTMMMHGRQESQDSGLGGSASGTLNNINFQNEANLFNDFGSNGHVAEPSGQLDSNVVQCLMTDSVNLFGITDSELEGLDIEQYFQHNPINNDIGQLLNHDETMTWNV</sequence>
<gene>
    <name evidence="1" type="ORF">BLA29_008897</name>
</gene>
<proteinExistence type="predicted"/>
<comment type="caution">
    <text evidence="1">The sequence shown here is derived from an EMBL/GenBank/DDBJ whole genome shotgun (WGS) entry which is preliminary data.</text>
</comment>
<dbReference type="OrthoDB" id="2020426at2759"/>
<dbReference type="EMBL" id="MUJZ01032486">
    <property type="protein sequence ID" value="OTF77449.1"/>
    <property type="molecule type" value="Genomic_DNA"/>
</dbReference>
<organism evidence="1 2">
    <name type="scientific">Euroglyphus maynei</name>
    <name type="common">Mayne's house dust mite</name>
    <dbReference type="NCBI Taxonomy" id="6958"/>
    <lineage>
        <taxon>Eukaryota</taxon>
        <taxon>Metazoa</taxon>
        <taxon>Ecdysozoa</taxon>
        <taxon>Arthropoda</taxon>
        <taxon>Chelicerata</taxon>
        <taxon>Arachnida</taxon>
        <taxon>Acari</taxon>
        <taxon>Acariformes</taxon>
        <taxon>Sarcoptiformes</taxon>
        <taxon>Astigmata</taxon>
        <taxon>Psoroptidia</taxon>
        <taxon>Analgoidea</taxon>
        <taxon>Pyroglyphidae</taxon>
        <taxon>Pyroglyphinae</taxon>
        <taxon>Euroglyphus</taxon>
    </lineage>
</organism>